<name>A0A4R6FA52_9SPHN</name>
<comment type="caution">
    <text evidence="1">The sequence shown here is derived from an EMBL/GenBank/DDBJ whole genome shotgun (WGS) entry which is preliminary data.</text>
</comment>
<dbReference type="Proteomes" id="UP000295493">
    <property type="component" value="Unassembled WGS sequence"/>
</dbReference>
<reference evidence="1 2" key="1">
    <citation type="submission" date="2019-03" db="EMBL/GenBank/DDBJ databases">
        <title>Genomic Encyclopedia of Type Strains, Phase IV (KMG-IV): sequencing the most valuable type-strain genomes for metagenomic binning, comparative biology and taxonomic classification.</title>
        <authorList>
            <person name="Goeker M."/>
        </authorList>
    </citation>
    <scope>NUCLEOTIDE SEQUENCE [LARGE SCALE GENOMIC DNA]</scope>
    <source>
        <strain evidence="1 2">DSM 25059</strain>
    </source>
</reference>
<dbReference type="OrthoDB" id="1904255at2"/>
<protein>
    <submittedName>
        <fullName evidence="1">Uncharacterized protein</fullName>
    </submittedName>
</protein>
<evidence type="ECO:0000313" key="1">
    <source>
        <dbReference type="EMBL" id="TDN77837.1"/>
    </source>
</evidence>
<organism evidence="1 2">
    <name type="scientific">Stakelama pacifica</name>
    <dbReference type="NCBI Taxonomy" id="517720"/>
    <lineage>
        <taxon>Bacteria</taxon>
        <taxon>Pseudomonadati</taxon>
        <taxon>Pseudomonadota</taxon>
        <taxon>Alphaproteobacteria</taxon>
        <taxon>Sphingomonadales</taxon>
        <taxon>Sphingomonadaceae</taxon>
        <taxon>Stakelama</taxon>
    </lineage>
</organism>
<sequence>MNPNAWLDANAGGFSHLDQDERCAIYHFALLWSLLEAKLLETHGSPGAILDAVERIRAANRLDLASLAEPLAHFRARYWQDGKLTARFDGLNMAAKQVRTVQPVLAGHDDPAAGLSALLLIVHRLRNNLFHGPKWSYGIADQRENFENANLVMIGAMDMYRPLIVD</sequence>
<gene>
    <name evidence="1" type="ORF">EV664_1231</name>
</gene>
<accession>A0A4R6FA52</accession>
<keyword evidence="2" id="KW-1185">Reference proteome</keyword>
<dbReference type="EMBL" id="SNWD01000023">
    <property type="protein sequence ID" value="TDN77837.1"/>
    <property type="molecule type" value="Genomic_DNA"/>
</dbReference>
<proteinExistence type="predicted"/>
<dbReference type="RefSeq" id="WP_133497146.1">
    <property type="nucleotide sequence ID" value="NZ_BMLU01000024.1"/>
</dbReference>
<dbReference type="AlphaFoldDB" id="A0A4R6FA52"/>
<evidence type="ECO:0000313" key="2">
    <source>
        <dbReference type="Proteomes" id="UP000295493"/>
    </source>
</evidence>